<evidence type="ECO:0000256" key="3">
    <source>
        <dbReference type="RuleBase" id="RU361240"/>
    </source>
</evidence>
<accession>A0A167C0Z0</accession>
<dbReference type="GO" id="GO:0006508">
    <property type="term" value="P:proteolysis"/>
    <property type="evidence" value="ECO:0007669"/>
    <property type="project" value="UniProtKB-KW"/>
</dbReference>
<dbReference type="GO" id="GO:0008233">
    <property type="term" value="F:peptidase activity"/>
    <property type="evidence" value="ECO:0007669"/>
    <property type="project" value="UniProtKB-KW"/>
</dbReference>
<dbReference type="OrthoDB" id="3907302at2759"/>
<dbReference type="Gene3D" id="3.40.630.10">
    <property type="entry name" value="Zn peptidases"/>
    <property type="match status" value="1"/>
</dbReference>
<dbReference type="Pfam" id="PF04389">
    <property type="entry name" value="Peptidase_M28"/>
    <property type="match status" value="1"/>
</dbReference>
<dbReference type="InterPro" id="IPR037457">
    <property type="entry name" value="M28_QC"/>
</dbReference>
<dbReference type="OMA" id="THWAYQK"/>
<feature type="signal peptide" evidence="3">
    <location>
        <begin position="1"/>
        <end position="17"/>
    </location>
</feature>
<dbReference type="EMBL" id="AZHC01000018">
    <property type="protein sequence ID" value="OAA40656.1"/>
    <property type="molecule type" value="Genomic_DNA"/>
</dbReference>
<dbReference type="Proteomes" id="UP000243498">
    <property type="component" value="Unassembled WGS sequence"/>
</dbReference>
<dbReference type="SUPFAM" id="SSF53187">
    <property type="entry name" value="Zn-dependent exopeptidases"/>
    <property type="match status" value="1"/>
</dbReference>
<dbReference type="InterPro" id="IPR040234">
    <property type="entry name" value="QC/QCL"/>
</dbReference>
<name>A0A167C0Z0_METRR</name>
<dbReference type="AlphaFoldDB" id="A0A167C0Z0"/>
<keyword evidence="3" id="KW-0378">Hydrolase</keyword>
<comment type="similarity">
    <text evidence="3">Belongs to the peptidase M28 family.</text>
</comment>
<dbReference type="CDD" id="cd03880">
    <property type="entry name" value="M28_QC_like"/>
    <property type="match status" value="1"/>
</dbReference>
<feature type="domain" description="Peptidase M28" evidence="4">
    <location>
        <begin position="115"/>
        <end position="342"/>
    </location>
</feature>
<proteinExistence type="inferred from homology"/>
<accession>A0A5C6GIZ9</accession>
<keyword evidence="2" id="KW-0012">Acyltransferase</keyword>
<reference evidence="8" key="2">
    <citation type="submission" date="2018-12" db="EMBL/GenBank/DDBJ databases">
        <title>The complete genome of Metarhizium rileyi, a key fungal pathogen of Lepidoptera.</title>
        <authorList>
            <person name="Binneck E."/>
            <person name="Lastra C.C.L."/>
            <person name="Sosa-Gomez D.R."/>
        </authorList>
    </citation>
    <scope>NUCLEOTIDE SEQUENCE [LARGE SCALE GENOMIC DNA]</scope>
    <source>
        <strain evidence="8">Cep018-CH2</strain>
    </source>
</reference>
<dbReference type="InterPro" id="IPR007484">
    <property type="entry name" value="Peptidase_M28"/>
</dbReference>
<keyword evidence="3" id="KW-0862">Zinc</keyword>
<keyword evidence="7" id="KW-1185">Reference proteome</keyword>
<protein>
    <recommendedName>
        <fullName evidence="3">Peptide hydrolase</fullName>
        <ecNumber evidence="3">3.4.-.-</ecNumber>
    </recommendedName>
</protein>
<sequence length="377" mass="42236">MLLGVFLTMLAASPAVAFTTLTDDDLRNVPSPGDDFDIDTGKLLAPILIPRVPGSEGSYKVQKHFLDFFESTLPAWELSWQNSTSKTPLSDNRDVPFSNLIFRRDPPGAHPGDVSRLTLVAHFDTLVKPEGFVGAIDSAAPCAMLMHVARSIDAALTKKWGDEADDGGLEERQGVQILLLDGEEAFLHWSATDSLYGARSLAQEWENTFHAALSTYRTPLDSISLFVLLDLLGSRDPSIPSYFLPTHWTYRNMASLEKRMRALGLLESKPKNPFLWDSDKQTEDFRRYMIEDDHIPFMQRGVDVLHLIPDHFPSVWHTIEDDGEHLDMPTTRDWARIVTAFVVEFMQLSGLLDARAATSAQDKSATESVFISKRTEL</sequence>
<evidence type="ECO:0000256" key="1">
    <source>
        <dbReference type="ARBA" id="ARBA00022679"/>
    </source>
</evidence>
<dbReference type="EC" id="3.4.-.-" evidence="3"/>
<dbReference type="PANTHER" id="PTHR12283:SF2">
    <property type="entry name" value="PEPTIDE HYDROLASE"/>
    <property type="match status" value="1"/>
</dbReference>
<keyword evidence="1" id="KW-0808">Transferase</keyword>
<keyword evidence="3" id="KW-0645">Protease</keyword>
<dbReference type="GO" id="GO:0016603">
    <property type="term" value="F:glutaminyl-peptide cyclotransferase activity"/>
    <property type="evidence" value="ECO:0007669"/>
    <property type="project" value="InterPro"/>
</dbReference>
<reference evidence="5 7" key="1">
    <citation type="journal article" date="2016" name="Genome Biol. Evol.">
        <title>Divergent and convergent evolution of fungal pathogenicity.</title>
        <authorList>
            <person name="Shang Y."/>
            <person name="Xiao G."/>
            <person name="Zheng P."/>
            <person name="Cen K."/>
            <person name="Zhan S."/>
            <person name="Wang C."/>
        </authorList>
    </citation>
    <scope>NUCLEOTIDE SEQUENCE [LARGE SCALE GENOMIC DNA]</scope>
    <source>
        <strain evidence="5 7">RCEF 4871</strain>
    </source>
</reference>
<evidence type="ECO:0000259" key="4">
    <source>
        <dbReference type="Pfam" id="PF04389"/>
    </source>
</evidence>
<feature type="chain" id="PRO_5007749088" description="Peptide hydrolase" evidence="3">
    <location>
        <begin position="18"/>
        <end position="377"/>
    </location>
</feature>
<dbReference type="EMBL" id="SBHS01000005">
    <property type="protein sequence ID" value="TWU76176.1"/>
    <property type="molecule type" value="Genomic_DNA"/>
</dbReference>
<gene>
    <name evidence="6" type="ORF">ED733_002820</name>
    <name evidence="5" type="ORF">NOR_05744</name>
</gene>
<evidence type="ECO:0000256" key="2">
    <source>
        <dbReference type="ARBA" id="ARBA00023315"/>
    </source>
</evidence>
<comment type="caution">
    <text evidence="5">The sequence shown here is derived from an EMBL/GenBank/DDBJ whole genome shotgun (WGS) entry which is preliminary data.</text>
</comment>
<keyword evidence="3" id="KW-0479">Metal-binding</keyword>
<reference evidence="6" key="3">
    <citation type="journal article" date="2019" name="Microbiol. Resour. Announc.">
        <title>Genome Sequence of Metarhizium rileyi, a Microbial Control Agent for Lepidoptera.</title>
        <authorList>
            <person name="Binneck E."/>
            <person name="Lastra C.C.L."/>
            <person name="Sosa-Gomez D.R."/>
        </authorList>
    </citation>
    <scope>NUCLEOTIDE SEQUENCE</scope>
    <source>
        <strain evidence="6">Cep018-CH2</strain>
    </source>
</reference>
<keyword evidence="3" id="KW-0732">Signal</keyword>
<dbReference type="PANTHER" id="PTHR12283">
    <property type="entry name" value="GLUTAMINYL-PEPTIDE CYCLOTRANSFERASE"/>
    <property type="match status" value="1"/>
</dbReference>
<evidence type="ECO:0000313" key="8">
    <source>
        <dbReference type="Proteomes" id="UP000317257"/>
    </source>
</evidence>
<dbReference type="GO" id="GO:0008270">
    <property type="term" value="F:zinc ion binding"/>
    <property type="evidence" value="ECO:0007669"/>
    <property type="project" value="TreeGrafter"/>
</dbReference>
<dbReference type="Proteomes" id="UP000317257">
    <property type="component" value="Unassembled WGS sequence"/>
</dbReference>
<evidence type="ECO:0000313" key="6">
    <source>
        <dbReference type="EMBL" id="TWU76176.1"/>
    </source>
</evidence>
<evidence type="ECO:0000313" key="5">
    <source>
        <dbReference type="EMBL" id="OAA40656.1"/>
    </source>
</evidence>
<evidence type="ECO:0000313" key="7">
    <source>
        <dbReference type="Proteomes" id="UP000243498"/>
    </source>
</evidence>
<organism evidence="5 7">
    <name type="scientific">Metarhizium rileyi (strain RCEF 4871)</name>
    <name type="common">Nomuraea rileyi</name>
    <dbReference type="NCBI Taxonomy" id="1649241"/>
    <lineage>
        <taxon>Eukaryota</taxon>
        <taxon>Fungi</taxon>
        <taxon>Dikarya</taxon>
        <taxon>Ascomycota</taxon>
        <taxon>Pezizomycotina</taxon>
        <taxon>Sordariomycetes</taxon>
        <taxon>Hypocreomycetidae</taxon>
        <taxon>Hypocreales</taxon>
        <taxon>Clavicipitaceae</taxon>
        <taxon>Metarhizium</taxon>
    </lineage>
</organism>
<dbReference type="STRING" id="1081105.A0A167C0Z0"/>